<dbReference type="Pfam" id="PF00106">
    <property type="entry name" value="adh_short"/>
    <property type="match status" value="1"/>
</dbReference>
<dbReference type="AlphaFoldDB" id="G3B5A2"/>
<dbReference type="GeneID" id="18247445"/>
<dbReference type="EMBL" id="GL996524">
    <property type="protein sequence ID" value="EGV63573.1"/>
    <property type="molecule type" value="Genomic_DNA"/>
</dbReference>
<dbReference type="Proteomes" id="UP000000707">
    <property type="component" value="Unassembled WGS sequence"/>
</dbReference>
<proteinExistence type="predicted"/>
<evidence type="ECO:0000313" key="2">
    <source>
        <dbReference type="Proteomes" id="UP000000707"/>
    </source>
</evidence>
<dbReference type="InterPro" id="IPR036291">
    <property type="entry name" value="NAD(P)-bd_dom_sf"/>
</dbReference>
<organism evidence="2">
    <name type="scientific">Candida tenuis (strain ATCC 10573 / BCRC 21748 / CBS 615 / JCM 9827 / NBRC 10315 / NRRL Y-1498 / VKM Y-70)</name>
    <name type="common">Yeast</name>
    <name type="synonym">Yamadazyma tenuis</name>
    <dbReference type="NCBI Taxonomy" id="590646"/>
    <lineage>
        <taxon>Eukaryota</taxon>
        <taxon>Fungi</taxon>
        <taxon>Dikarya</taxon>
        <taxon>Ascomycota</taxon>
        <taxon>Saccharomycotina</taxon>
        <taxon>Pichiomycetes</taxon>
        <taxon>Debaryomycetaceae</taxon>
        <taxon>Yamadazyma</taxon>
    </lineage>
</organism>
<dbReference type="PRINTS" id="PR00081">
    <property type="entry name" value="GDHRDH"/>
</dbReference>
<dbReference type="OrthoDB" id="7289984at2759"/>
<dbReference type="PANTHER" id="PTHR45458:SF1">
    <property type="entry name" value="SHORT CHAIN DEHYDROGENASE"/>
    <property type="match status" value="1"/>
</dbReference>
<dbReference type="InterPro" id="IPR002347">
    <property type="entry name" value="SDR_fam"/>
</dbReference>
<evidence type="ECO:0000313" key="1">
    <source>
        <dbReference type="EMBL" id="EGV63572.1"/>
    </source>
</evidence>
<dbReference type="RefSeq" id="XP_006687366.1">
    <property type="nucleotide sequence ID" value="XM_006687303.1"/>
</dbReference>
<sequence>MSFTYLVVGASRGIGYAYVKVLSAVPTNLVIATARDHQSAKKLESLGSNVKTILIDMQDPYAKFEAAFKVLDTLAPNGVDVFIHNAGISSSDASKSSLEFDADQYQKILDVNVGGPAKAYKAAYPYIFKGKGTKKIAFVSSTVGQVGWEVSPGGGQGFNAYGASKAALNHLGVQIAKENAGSDVDLVKHSVTVLLCPGLVATDMAKGFEGAMPPEVSVAASLAVISKTTAADSGKFYGHSGESQPYSIF</sequence>
<keyword evidence="2" id="KW-1185">Reference proteome</keyword>
<dbReference type="PANTHER" id="PTHR45458">
    <property type="entry name" value="SHORT-CHAIN DEHYDROGENASE/REDUCTASE SDR"/>
    <property type="match status" value="1"/>
</dbReference>
<dbReference type="KEGG" id="cten:18247445"/>
<name>G3B5A2_CANTC</name>
<gene>
    <name evidence="1" type="ORF">CANTEDRAFT_114491</name>
</gene>
<accession>G3B5A2</accession>
<dbReference type="GO" id="GO:0016616">
    <property type="term" value="F:oxidoreductase activity, acting on the CH-OH group of donors, NAD or NADP as acceptor"/>
    <property type="evidence" value="ECO:0007669"/>
    <property type="project" value="TreeGrafter"/>
</dbReference>
<protein>
    <submittedName>
        <fullName evidence="1">NAD(P)-binding protein</fullName>
    </submittedName>
</protein>
<dbReference type="HOGENOM" id="CLU_010194_9_1_1"/>
<reference evidence="1 2" key="1">
    <citation type="journal article" date="2011" name="Proc. Natl. Acad. Sci. U.S.A.">
        <title>Comparative genomics of xylose-fermenting fungi for enhanced biofuel production.</title>
        <authorList>
            <person name="Wohlbach D.J."/>
            <person name="Kuo A."/>
            <person name="Sato T.K."/>
            <person name="Potts K.M."/>
            <person name="Salamov A.A."/>
            <person name="LaButti K.M."/>
            <person name="Sun H."/>
            <person name="Clum A."/>
            <person name="Pangilinan J.L."/>
            <person name="Lindquist E.A."/>
            <person name="Lucas S."/>
            <person name="Lapidus A."/>
            <person name="Jin M."/>
            <person name="Gunawan C."/>
            <person name="Balan V."/>
            <person name="Dale B.E."/>
            <person name="Jeffries T.W."/>
            <person name="Zinkel R."/>
            <person name="Barry K.W."/>
            <person name="Grigoriev I.V."/>
            <person name="Gasch A.P."/>
        </authorList>
    </citation>
    <scope>NUCLEOTIDE SEQUENCE [LARGE SCALE GENOMIC DNA]</scope>
    <source>
        <strain evidence="1">ATCC 10573</strain>
        <strain evidence="2">ATCC 10573 / BCRC 21748 / CBS 615 / JCM 9827 / NBRC 10315 / NRRL Y-1498 / VKM Y-70</strain>
    </source>
</reference>
<dbReference type="EMBL" id="GL996524">
    <property type="protein sequence ID" value="EGV63572.1"/>
    <property type="molecule type" value="Genomic_DNA"/>
</dbReference>
<dbReference type="InterPro" id="IPR052184">
    <property type="entry name" value="SDR_enzymes"/>
</dbReference>
<dbReference type="eggNOG" id="KOG1611">
    <property type="taxonomic scope" value="Eukaryota"/>
</dbReference>
<dbReference type="Gene3D" id="3.40.50.720">
    <property type="entry name" value="NAD(P)-binding Rossmann-like Domain"/>
    <property type="match status" value="1"/>
</dbReference>
<dbReference type="SUPFAM" id="SSF51735">
    <property type="entry name" value="NAD(P)-binding Rossmann-fold domains"/>
    <property type="match status" value="1"/>
</dbReference>